<dbReference type="PANTHER" id="PTHR24326:SF591">
    <property type="entry name" value="HOMEOBOX-LEUCINE ZIPPER PROTEIN ATHB-51-RELATED"/>
    <property type="match status" value="1"/>
</dbReference>
<dbReference type="EMBL" id="JAUIZM010000004">
    <property type="protein sequence ID" value="KAK1389574.1"/>
    <property type="molecule type" value="Genomic_DNA"/>
</dbReference>
<evidence type="ECO:0000256" key="10">
    <source>
        <dbReference type="RuleBase" id="RU369038"/>
    </source>
</evidence>
<keyword evidence="4 8" id="KW-0371">Homeobox</keyword>
<evidence type="ECO:0000313" key="13">
    <source>
        <dbReference type="EMBL" id="KAK1389574.1"/>
    </source>
</evidence>
<comment type="caution">
    <text evidence="13">The sequence shown here is derived from an EMBL/GenBank/DDBJ whole genome shotgun (WGS) entry which is preliminary data.</text>
</comment>
<evidence type="ECO:0000256" key="4">
    <source>
        <dbReference type="ARBA" id="ARBA00023155"/>
    </source>
</evidence>
<proteinExistence type="inferred from homology"/>
<organism evidence="13 14">
    <name type="scientific">Heracleum sosnowskyi</name>
    <dbReference type="NCBI Taxonomy" id="360622"/>
    <lineage>
        <taxon>Eukaryota</taxon>
        <taxon>Viridiplantae</taxon>
        <taxon>Streptophyta</taxon>
        <taxon>Embryophyta</taxon>
        <taxon>Tracheophyta</taxon>
        <taxon>Spermatophyta</taxon>
        <taxon>Magnoliopsida</taxon>
        <taxon>eudicotyledons</taxon>
        <taxon>Gunneridae</taxon>
        <taxon>Pentapetalae</taxon>
        <taxon>asterids</taxon>
        <taxon>campanulids</taxon>
        <taxon>Apiales</taxon>
        <taxon>Apiaceae</taxon>
        <taxon>Apioideae</taxon>
        <taxon>apioid superclade</taxon>
        <taxon>Tordylieae</taxon>
        <taxon>Tordyliinae</taxon>
        <taxon>Heracleum</taxon>
    </lineage>
</organism>
<keyword evidence="3 8" id="KW-0238">DNA-binding</keyword>
<dbReference type="InterPro" id="IPR045224">
    <property type="entry name" value="HDZip_class_I_plant"/>
</dbReference>
<dbReference type="GO" id="GO:0045893">
    <property type="term" value="P:positive regulation of DNA-templated transcription"/>
    <property type="evidence" value="ECO:0007669"/>
    <property type="project" value="TreeGrafter"/>
</dbReference>
<feature type="domain" description="Homeobox" evidence="12">
    <location>
        <begin position="71"/>
        <end position="131"/>
    </location>
</feature>
<dbReference type="PROSITE" id="PS00027">
    <property type="entry name" value="HOMEOBOX_1"/>
    <property type="match status" value="1"/>
</dbReference>
<reference evidence="13" key="2">
    <citation type="submission" date="2023-05" db="EMBL/GenBank/DDBJ databases">
        <authorList>
            <person name="Schelkunov M.I."/>
        </authorList>
    </citation>
    <scope>NUCLEOTIDE SEQUENCE</scope>
    <source>
        <strain evidence="13">Hsosn_3</strain>
        <tissue evidence="13">Leaf</tissue>
    </source>
</reference>
<keyword evidence="14" id="KW-1185">Reference proteome</keyword>
<keyword evidence="6 8" id="KW-0539">Nucleus</keyword>
<dbReference type="AlphaFoldDB" id="A0AAD8IP71"/>
<evidence type="ECO:0000256" key="5">
    <source>
        <dbReference type="ARBA" id="ARBA00023163"/>
    </source>
</evidence>
<dbReference type="PANTHER" id="PTHR24326">
    <property type="entry name" value="HOMEOBOX-LEUCINE ZIPPER PROTEIN"/>
    <property type="match status" value="1"/>
</dbReference>
<dbReference type="InterPro" id="IPR009057">
    <property type="entry name" value="Homeodomain-like_sf"/>
</dbReference>
<dbReference type="SMART" id="SM00389">
    <property type="entry name" value="HOX"/>
    <property type="match status" value="1"/>
</dbReference>
<dbReference type="InterPro" id="IPR017970">
    <property type="entry name" value="Homeobox_CS"/>
</dbReference>
<comment type="subcellular location">
    <subcellularLocation>
        <location evidence="1 8 9">Nucleus</location>
    </subcellularLocation>
</comment>
<evidence type="ECO:0000256" key="1">
    <source>
        <dbReference type="ARBA" id="ARBA00004123"/>
    </source>
</evidence>
<dbReference type="Pfam" id="PF00046">
    <property type="entry name" value="Homeodomain"/>
    <property type="match status" value="1"/>
</dbReference>
<accession>A0AAD8IP71</accession>
<sequence>MEWNNVNNNHHLRPTFLSHQSPSFNFLFNYNNQFPGVTDLKQGMVTDDTQTVVAHGGMGDLMEDLNKVQQHGSNEKKKRMTSEQLEFLECRFQEEMKLDPDRKIKLARELALQPRQVAVWFQNRRARWKTKQLEHLYLSLKHQLDLVSMEKQKLQEEVVALRAILKEEVTKKQVWGSCNNNMISGEDTVVESTSVIYPNSRQGKSTTARNYTRNNHENITANHRCNYVFEVDDYNNSVNWGSAASGGTTVMPSYP</sequence>
<comment type="function">
    <text evidence="10">Transcription factor.</text>
</comment>
<dbReference type="SUPFAM" id="SSF46689">
    <property type="entry name" value="Homeodomain-like"/>
    <property type="match status" value="1"/>
</dbReference>
<dbReference type="InterPro" id="IPR001356">
    <property type="entry name" value="HD"/>
</dbReference>
<dbReference type="GO" id="GO:0005634">
    <property type="term" value="C:nucleus"/>
    <property type="evidence" value="ECO:0007669"/>
    <property type="project" value="UniProtKB-SubCell"/>
</dbReference>
<dbReference type="GO" id="GO:0000981">
    <property type="term" value="F:DNA-binding transcription factor activity, RNA polymerase II-specific"/>
    <property type="evidence" value="ECO:0007669"/>
    <property type="project" value="UniProtKB-UniRule"/>
</dbReference>
<keyword evidence="11" id="KW-0175">Coiled coil</keyword>
<feature type="coiled-coil region" evidence="11">
    <location>
        <begin position="137"/>
        <end position="171"/>
    </location>
</feature>
<dbReference type="GO" id="GO:0043565">
    <property type="term" value="F:sequence-specific DNA binding"/>
    <property type="evidence" value="ECO:0007669"/>
    <property type="project" value="TreeGrafter"/>
</dbReference>
<evidence type="ECO:0000256" key="7">
    <source>
        <dbReference type="ARBA" id="ARBA00025748"/>
    </source>
</evidence>
<dbReference type="CDD" id="cd00086">
    <property type="entry name" value="homeodomain"/>
    <property type="match status" value="1"/>
</dbReference>
<dbReference type="PROSITE" id="PS50071">
    <property type="entry name" value="HOMEOBOX_2"/>
    <property type="match status" value="1"/>
</dbReference>
<keyword evidence="5 10" id="KW-0804">Transcription</keyword>
<evidence type="ECO:0000256" key="6">
    <source>
        <dbReference type="ARBA" id="ARBA00023242"/>
    </source>
</evidence>
<evidence type="ECO:0000256" key="9">
    <source>
        <dbReference type="RuleBase" id="RU000682"/>
    </source>
</evidence>
<gene>
    <name evidence="13" type="ORF">POM88_017752</name>
</gene>
<protein>
    <recommendedName>
        <fullName evidence="10">Homeobox-leucine zipper protein</fullName>
    </recommendedName>
    <alternativeName>
        <fullName evidence="10">HD-ZIP protein</fullName>
    </alternativeName>
    <alternativeName>
        <fullName evidence="10">Homeodomain transcription factor</fullName>
    </alternativeName>
</protein>
<dbReference type="Proteomes" id="UP001237642">
    <property type="component" value="Unassembled WGS sequence"/>
</dbReference>
<evidence type="ECO:0000259" key="12">
    <source>
        <dbReference type="PROSITE" id="PS50071"/>
    </source>
</evidence>
<feature type="DNA-binding region" description="Homeobox" evidence="8">
    <location>
        <begin position="73"/>
        <end position="132"/>
    </location>
</feature>
<evidence type="ECO:0000313" key="14">
    <source>
        <dbReference type="Proteomes" id="UP001237642"/>
    </source>
</evidence>
<evidence type="ECO:0000256" key="2">
    <source>
        <dbReference type="ARBA" id="ARBA00023015"/>
    </source>
</evidence>
<evidence type="ECO:0000256" key="3">
    <source>
        <dbReference type="ARBA" id="ARBA00023125"/>
    </source>
</evidence>
<dbReference type="Gene3D" id="1.10.10.60">
    <property type="entry name" value="Homeodomain-like"/>
    <property type="match status" value="1"/>
</dbReference>
<comment type="similarity">
    <text evidence="7 10">Belongs to the HD-ZIP homeobox family. Class I subfamily.</text>
</comment>
<evidence type="ECO:0000256" key="8">
    <source>
        <dbReference type="PROSITE-ProRule" id="PRU00108"/>
    </source>
</evidence>
<keyword evidence="2 10" id="KW-0805">Transcription regulation</keyword>
<name>A0AAD8IP71_9APIA</name>
<evidence type="ECO:0000256" key="11">
    <source>
        <dbReference type="SAM" id="Coils"/>
    </source>
</evidence>
<reference evidence="13" key="1">
    <citation type="submission" date="2023-02" db="EMBL/GenBank/DDBJ databases">
        <title>Genome of toxic invasive species Heracleum sosnowskyi carries increased number of genes despite the absence of recent whole-genome duplications.</title>
        <authorList>
            <person name="Schelkunov M."/>
            <person name="Shtratnikova V."/>
            <person name="Makarenko M."/>
            <person name="Klepikova A."/>
            <person name="Omelchenko D."/>
            <person name="Novikova G."/>
            <person name="Obukhova E."/>
            <person name="Bogdanov V."/>
            <person name="Penin A."/>
            <person name="Logacheva M."/>
        </authorList>
    </citation>
    <scope>NUCLEOTIDE SEQUENCE</scope>
    <source>
        <strain evidence="13">Hsosn_3</strain>
        <tissue evidence="13">Leaf</tissue>
    </source>
</reference>